<dbReference type="EMBL" id="CP010429">
    <property type="protein sequence ID" value="AKD54974.1"/>
    <property type="molecule type" value="Genomic_DNA"/>
</dbReference>
<dbReference type="InterPro" id="IPR028098">
    <property type="entry name" value="Glyco_trans_4-like_N"/>
</dbReference>
<dbReference type="PATRIC" id="fig|1379870.5.peg.1903"/>
<feature type="domain" description="Glycosyl transferase family 1" evidence="2">
    <location>
        <begin position="190"/>
        <end position="347"/>
    </location>
</feature>
<accession>A0A0E3ZVD3</accession>
<dbReference type="AlphaFoldDB" id="A0A0E3ZVD3"/>
<feature type="domain" description="Glycosyltransferase subfamily 4-like N-terminal" evidence="3">
    <location>
        <begin position="15"/>
        <end position="177"/>
    </location>
</feature>
<dbReference type="OrthoDB" id="9801609at2"/>
<dbReference type="STRING" id="1379870.SD10_08715"/>
<dbReference type="PANTHER" id="PTHR46401">
    <property type="entry name" value="GLYCOSYLTRANSFERASE WBBK-RELATED"/>
    <property type="match status" value="1"/>
</dbReference>
<dbReference type="RefSeq" id="WP_046573454.1">
    <property type="nucleotide sequence ID" value="NZ_CP010429.1"/>
</dbReference>
<organism evidence="4 5">
    <name type="scientific">Spirosoma radiotolerans</name>
    <dbReference type="NCBI Taxonomy" id="1379870"/>
    <lineage>
        <taxon>Bacteria</taxon>
        <taxon>Pseudomonadati</taxon>
        <taxon>Bacteroidota</taxon>
        <taxon>Cytophagia</taxon>
        <taxon>Cytophagales</taxon>
        <taxon>Cytophagaceae</taxon>
        <taxon>Spirosoma</taxon>
    </lineage>
</organism>
<name>A0A0E3ZVD3_9BACT</name>
<gene>
    <name evidence="4" type="ORF">SD10_08715</name>
</gene>
<reference evidence="4 5" key="1">
    <citation type="journal article" date="2014" name="Curr. Microbiol.">
        <title>Spirosoma radiotolerans sp. nov., a gamma-radiation-resistant bacterium isolated from gamma ray-irradiated soil.</title>
        <authorList>
            <person name="Lee J.J."/>
            <person name="Srinivasan S."/>
            <person name="Lim S."/>
            <person name="Joe M."/>
            <person name="Im S."/>
            <person name="Bae S.I."/>
            <person name="Park K.R."/>
            <person name="Han J.H."/>
            <person name="Park S.H."/>
            <person name="Joo B.M."/>
            <person name="Park S.J."/>
            <person name="Kim M.K."/>
        </authorList>
    </citation>
    <scope>NUCLEOTIDE SEQUENCE [LARGE SCALE GENOMIC DNA]</scope>
    <source>
        <strain evidence="4 5">DG5A</strain>
    </source>
</reference>
<dbReference type="PANTHER" id="PTHR46401:SF2">
    <property type="entry name" value="GLYCOSYLTRANSFERASE WBBK-RELATED"/>
    <property type="match status" value="1"/>
</dbReference>
<dbReference type="SUPFAM" id="SSF53756">
    <property type="entry name" value="UDP-Glycosyltransferase/glycogen phosphorylase"/>
    <property type="match status" value="1"/>
</dbReference>
<dbReference type="Pfam" id="PF00534">
    <property type="entry name" value="Glycos_transf_1"/>
    <property type="match status" value="1"/>
</dbReference>
<dbReference type="HOGENOM" id="CLU_009583_27_0_10"/>
<dbReference type="CDD" id="cd03809">
    <property type="entry name" value="GT4_MtfB-like"/>
    <property type="match status" value="1"/>
</dbReference>
<evidence type="ECO:0000313" key="4">
    <source>
        <dbReference type="EMBL" id="AKD54974.1"/>
    </source>
</evidence>
<evidence type="ECO:0000259" key="3">
    <source>
        <dbReference type="Pfam" id="PF13439"/>
    </source>
</evidence>
<protein>
    <submittedName>
        <fullName evidence="4">Group 1 glycosyl transferase</fullName>
    </submittedName>
</protein>
<dbReference type="GO" id="GO:0009103">
    <property type="term" value="P:lipopolysaccharide biosynthetic process"/>
    <property type="evidence" value="ECO:0007669"/>
    <property type="project" value="TreeGrafter"/>
</dbReference>
<dbReference type="Proteomes" id="UP000033054">
    <property type="component" value="Chromosome"/>
</dbReference>
<keyword evidence="1 4" id="KW-0808">Transferase</keyword>
<dbReference type="Pfam" id="PF13439">
    <property type="entry name" value="Glyco_transf_4"/>
    <property type="match status" value="1"/>
</dbReference>
<dbReference type="KEGG" id="srd:SD10_08715"/>
<dbReference type="GO" id="GO:0016757">
    <property type="term" value="F:glycosyltransferase activity"/>
    <property type="evidence" value="ECO:0007669"/>
    <property type="project" value="InterPro"/>
</dbReference>
<keyword evidence="5" id="KW-1185">Reference proteome</keyword>
<evidence type="ECO:0000313" key="5">
    <source>
        <dbReference type="Proteomes" id="UP000033054"/>
    </source>
</evidence>
<proteinExistence type="predicted"/>
<dbReference type="Gene3D" id="3.40.50.2000">
    <property type="entry name" value="Glycogen Phosphorylase B"/>
    <property type="match status" value="2"/>
</dbReference>
<evidence type="ECO:0000259" key="2">
    <source>
        <dbReference type="Pfam" id="PF00534"/>
    </source>
</evidence>
<dbReference type="InterPro" id="IPR001296">
    <property type="entry name" value="Glyco_trans_1"/>
</dbReference>
<evidence type="ECO:0000256" key="1">
    <source>
        <dbReference type="ARBA" id="ARBA00022679"/>
    </source>
</evidence>
<sequence>MKVLYDHQSFTGVSYGGVSRYFFELMRSFAKRSDIEFELSLRLSNNEYLDQTSFSRHLRYRSLAQVRNAHRIASVLNRLYSLQRVKAGKFDIFHPTYYHRYFLNAIGSKPFVLTFHDATSERYGKQYPEVGEGLYDLKKQLMRRADCIISVSEFSKQEILRFFPVEPEKIKVIHLGTTLGESLPASETLAAPLEAPYLLYVGKRGLYKNFDGFFRAIQPVLYRHPDLHLICAGGGVFSQDEQALFHAAGLVNRVHYRPANDTSLIALYRHARAFVFPSLNEGFGIPVLEAYSSGCPVVLSNRSSLPEVGGDAALYFDPEDDDSIAGAVERVLTDDALQADLRRKGTERLRNFSCDQTARQTLEVYQSLH</sequence>